<dbReference type="Pfam" id="PF13730">
    <property type="entry name" value="HTH_36"/>
    <property type="match status" value="1"/>
</dbReference>
<dbReference type="InterPro" id="IPR036390">
    <property type="entry name" value="WH_DNA-bd_sf"/>
</dbReference>
<accession>A0A2R9T2I8</accession>
<reference evidence="1 2" key="1">
    <citation type="journal article" date="2010" name="BMC Genomics">
        <title>Genome sequence of the pattern forming Paenibacillus vortex bacterium reveals potential for thriving in complex environments.</title>
        <authorList>
            <person name="Sirota-Madi A."/>
            <person name="Olender T."/>
            <person name="Helman Y."/>
            <person name="Ingham C."/>
            <person name="Brainis I."/>
            <person name="Roth D."/>
            <person name="Hagi E."/>
            <person name="Brodsky L."/>
            <person name="Leshkowitz D."/>
            <person name="Galatenko V."/>
            <person name="Nikolaev V."/>
            <person name="Mugasimangalam R.C."/>
            <person name="Bransburg-Zabary S."/>
            <person name="Gutnick D.L."/>
            <person name="Lancet D."/>
            <person name="Ben-Jacob E."/>
        </authorList>
    </citation>
    <scope>NUCLEOTIDE SEQUENCE [LARGE SCALE GENOMIC DNA]</scope>
    <source>
        <strain evidence="1 2">V453</strain>
    </source>
</reference>
<gene>
    <name evidence="1" type="ORF">PVOR_01540</name>
</gene>
<protein>
    <submittedName>
        <fullName evidence="1">Uncharacterized protein</fullName>
    </submittedName>
</protein>
<dbReference type="SUPFAM" id="SSF46785">
    <property type="entry name" value="Winged helix' DNA-binding domain"/>
    <property type="match status" value="1"/>
</dbReference>
<comment type="caution">
    <text evidence="1">The sequence shown here is derived from an EMBL/GenBank/DDBJ whole genome shotgun (WGS) entry which is preliminary data.</text>
</comment>
<dbReference type="AlphaFoldDB" id="A0A2R9T2I8"/>
<dbReference type="KEGG" id="pvo:PVOR_01540"/>
<name>A0A2R9T2I8_9BACL</name>
<evidence type="ECO:0000313" key="1">
    <source>
        <dbReference type="EMBL" id="EFU43853.1"/>
    </source>
</evidence>
<keyword evidence="2" id="KW-1185">Reference proteome</keyword>
<sequence length="260" mass="30567">MPFAKHRKTNVRTTFLQHDLQSHDNAVQYFLNIIPMQKQRFDVLARDVLAYQMQKEAFTIGRSMLLKEAENKPKTDKAEDAAATKRNALKSTPLAIVAQKLLQDGIPQQDTEVQQGRHYYQFLVALYYKEQGYSEQETTKKVLEWALREKQMNRAKSSESEIKQDVTTDVHHVYAKDKNFFAIRVREMTFYEDDFRVVQELYEATLQQIAWAILILGRMYHENGQVYFSIRQLETMTGISRNTVHRRLNVLKESGIFESY</sequence>
<dbReference type="EMBL" id="ADHJ01000001">
    <property type="protein sequence ID" value="EFU43853.1"/>
    <property type="molecule type" value="Genomic_DNA"/>
</dbReference>
<evidence type="ECO:0000313" key="2">
    <source>
        <dbReference type="Proteomes" id="UP000003094"/>
    </source>
</evidence>
<dbReference type="Proteomes" id="UP000003094">
    <property type="component" value="Unassembled WGS sequence"/>
</dbReference>
<organism evidence="1 2">
    <name type="scientific">Paenibacillus vortex V453</name>
    <dbReference type="NCBI Taxonomy" id="715225"/>
    <lineage>
        <taxon>Bacteria</taxon>
        <taxon>Bacillati</taxon>
        <taxon>Bacillota</taxon>
        <taxon>Bacilli</taxon>
        <taxon>Bacillales</taxon>
        <taxon>Paenibacillaceae</taxon>
        <taxon>Paenibacillus</taxon>
    </lineage>
</organism>
<proteinExistence type="predicted"/>